<dbReference type="InterPro" id="IPR003615">
    <property type="entry name" value="HNH_nuc"/>
</dbReference>
<evidence type="ECO:0000313" key="2">
    <source>
        <dbReference type="EMBL" id="GGK79383.1"/>
    </source>
</evidence>
<dbReference type="Pfam" id="PF13391">
    <property type="entry name" value="HNH_2"/>
    <property type="match status" value="1"/>
</dbReference>
<protein>
    <recommendedName>
        <fullName evidence="1">HNH nuclease domain-containing protein</fullName>
    </recommendedName>
</protein>
<evidence type="ECO:0000259" key="1">
    <source>
        <dbReference type="Pfam" id="PF13391"/>
    </source>
</evidence>
<organism evidence="2 3">
    <name type="scientific">Ornithinimicrobium pekingense</name>
    <dbReference type="NCBI Taxonomy" id="384677"/>
    <lineage>
        <taxon>Bacteria</taxon>
        <taxon>Bacillati</taxon>
        <taxon>Actinomycetota</taxon>
        <taxon>Actinomycetes</taxon>
        <taxon>Micrococcales</taxon>
        <taxon>Ornithinimicrobiaceae</taxon>
        <taxon>Ornithinimicrobium</taxon>
    </lineage>
</organism>
<sequence>MAAWLLTISKDYPQHWTYAQEHGVWDLITPRGIMAGDFVYYWQSGASLLGKVRALRDAYEIDAAQVTPGPWDDWPGAEDKPYVQRFPLEVLAGEATEQPRWHDVAAATGLPKNPTFVRRVKPEQQAILDEYLGGDPNPQQSLSDAQRERVFADLDEDLRVRRLQMVALRQGQPRFRGTLLSAYEGRCAITGTAVESVLEAAHIWPHKGEQTNEVWNGLLLRADLHTLFDLFQVTVEADSLKVRVSPALQGTEYEALEGTVLTVPSMLDEQPAREALAKHNEDCADWLER</sequence>
<comment type="caution">
    <text evidence="2">The sequence shown here is derived from an EMBL/GenBank/DDBJ whole genome shotgun (WGS) entry which is preliminary data.</text>
</comment>
<name>A0ABQ2FC76_9MICO</name>
<keyword evidence="3" id="KW-1185">Reference proteome</keyword>
<evidence type="ECO:0000313" key="3">
    <source>
        <dbReference type="Proteomes" id="UP000662111"/>
    </source>
</evidence>
<dbReference type="RefSeq" id="WP_022922247.1">
    <property type="nucleotide sequence ID" value="NZ_BMLB01000007.1"/>
</dbReference>
<proteinExistence type="predicted"/>
<dbReference type="EMBL" id="BMLB01000007">
    <property type="protein sequence ID" value="GGK79383.1"/>
    <property type="molecule type" value="Genomic_DNA"/>
</dbReference>
<gene>
    <name evidence="2" type="ORF">GCM10011509_29860</name>
</gene>
<accession>A0ABQ2FC76</accession>
<feature type="domain" description="HNH nuclease" evidence="1">
    <location>
        <begin position="187"/>
        <end position="236"/>
    </location>
</feature>
<dbReference type="Proteomes" id="UP000662111">
    <property type="component" value="Unassembled WGS sequence"/>
</dbReference>
<reference evidence="3" key="1">
    <citation type="journal article" date="2019" name="Int. J. Syst. Evol. Microbiol.">
        <title>The Global Catalogue of Microorganisms (GCM) 10K type strain sequencing project: providing services to taxonomists for standard genome sequencing and annotation.</title>
        <authorList>
            <consortium name="The Broad Institute Genomics Platform"/>
            <consortium name="The Broad Institute Genome Sequencing Center for Infectious Disease"/>
            <person name="Wu L."/>
            <person name="Ma J."/>
        </authorList>
    </citation>
    <scope>NUCLEOTIDE SEQUENCE [LARGE SCALE GENOMIC DNA]</scope>
    <source>
        <strain evidence="3">CGMCC 1.5362</strain>
    </source>
</reference>